<keyword evidence="1" id="KW-0472">Membrane</keyword>
<name>A0ABU9NRZ8_9FLAO</name>
<dbReference type="RefSeq" id="WP_315139799.1">
    <property type="nucleotide sequence ID" value="NZ_JBCGDP010000020.1"/>
</dbReference>
<protein>
    <submittedName>
        <fullName evidence="2">Uncharacterized protein</fullName>
    </submittedName>
</protein>
<gene>
    <name evidence="2" type="ORF">WFZ86_16610</name>
</gene>
<feature type="transmembrane region" description="Helical" evidence="1">
    <location>
        <begin position="6"/>
        <end position="23"/>
    </location>
</feature>
<sequence length="54" mass="6259">MTQVLAIMIIVFVALSIVFLLKIKNTSLKITKSKELNNEENKLEKNYQFIKGLF</sequence>
<evidence type="ECO:0000313" key="2">
    <source>
        <dbReference type="EMBL" id="MEM0578126.1"/>
    </source>
</evidence>
<evidence type="ECO:0000313" key="3">
    <source>
        <dbReference type="Proteomes" id="UP001468798"/>
    </source>
</evidence>
<keyword evidence="3" id="KW-1185">Reference proteome</keyword>
<keyword evidence="1" id="KW-1133">Transmembrane helix</keyword>
<keyword evidence="1" id="KW-0812">Transmembrane</keyword>
<proteinExistence type="predicted"/>
<evidence type="ECO:0000256" key="1">
    <source>
        <dbReference type="SAM" id="Phobius"/>
    </source>
</evidence>
<accession>A0ABU9NRZ8</accession>
<dbReference type="Proteomes" id="UP001468798">
    <property type="component" value="Unassembled WGS sequence"/>
</dbReference>
<comment type="caution">
    <text evidence="2">The sequence shown here is derived from an EMBL/GenBank/DDBJ whole genome shotgun (WGS) entry which is preliminary data.</text>
</comment>
<reference evidence="2 3" key="1">
    <citation type="submission" date="2024-03" db="EMBL/GenBank/DDBJ databases">
        <title>Two novel species of the genus Flavobacterium exhibiting potentially degradation of complex polysaccharides.</title>
        <authorList>
            <person name="Lian X."/>
        </authorList>
    </citation>
    <scope>NUCLEOTIDE SEQUENCE [LARGE SCALE GENOMIC DNA]</scope>
    <source>
        <strain evidence="2 3">N6</strain>
    </source>
</reference>
<organism evidence="2 3">
    <name type="scientific">Flavobacterium polysaccharolyticum</name>
    <dbReference type="NCBI Taxonomy" id="3133148"/>
    <lineage>
        <taxon>Bacteria</taxon>
        <taxon>Pseudomonadati</taxon>
        <taxon>Bacteroidota</taxon>
        <taxon>Flavobacteriia</taxon>
        <taxon>Flavobacteriales</taxon>
        <taxon>Flavobacteriaceae</taxon>
        <taxon>Flavobacterium</taxon>
    </lineage>
</organism>
<dbReference type="EMBL" id="JBCGDP010000020">
    <property type="protein sequence ID" value="MEM0578126.1"/>
    <property type="molecule type" value="Genomic_DNA"/>
</dbReference>